<dbReference type="PANTHER" id="PTHR34406:SF1">
    <property type="entry name" value="PROTEIN YCEI"/>
    <property type="match status" value="1"/>
</dbReference>
<evidence type="ECO:0000259" key="3">
    <source>
        <dbReference type="SMART" id="SM00867"/>
    </source>
</evidence>
<dbReference type="AlphaFoldDB" id="A0A4V3EMG4"/>
<reference evidence="4 5" key="1">
    <citation type="submission" date="2019-03" db="EMBL/GenBank/DDBJ databases">
        <title>Genomic Encyclopedia of Archaeal and Bacterial Type Strains, Phase II (KMG-II): from individual species to whole genera.</title>
        <authorList>
            <person name="Goeker M."/>
        </authorList>
    </citation>
    <scope>NUCLEOTIDE SEQUENCE [LARGE SCALE GENOMIC DNA]</scope>
    <source>
        <strain evidence="4 5">DSM 24323</strain>
    </source>
</reference>
<evidence type="ECO:0000256" key="2">
    <source>
        <dbReference type="SAM" id="MobiDB-lite"/>
    </source>
</evidence>
<dbReference type="InterPro" id="IPR007372">
    <property type="entry name" value="Lipid/polyisoprenoid-bd_YceI"/>
</dbReference>
<dbReference type="SUPFAM" id="SSF101874">
    <property type="entry name" value="YceI-like"/>
    <property type="match status" value="1"/>
</dbReference>
<dbReference type="EMBL" id="SOAW01000003">
    <property type="protein sequence ID" value="TDT29938.1"/>
    <property type="molecule type" value="Genomic_DNA"/>
</dbReference>
<dbReference type="InterPro" id="IPR036761">
    <property type="entry name" value="TTHA0802/YceI-like_sf"/>
</dbReference>
<accession>A0A4V3EMG4</accession>
<dbReference type="Proteomes" id="UP000295371">
    <property type="component" value="Unassembled WGS sequence"/>
</dbReference>
<dbReference type="Gene3D" id="2.40.128.110">
    <property type="entry name" value="Lipid/polyisoprenoid-binding, YceI-like"/>
    <property type="match status" value="1"/>
</dbReference>
<evidence type="ECO:0000256" key="1">
    <source>
        <dbReference type="ARBA" id="ARBA00008812"/>
    </source>
</evidence>
<gene>
    <name evidence="4" type="ORF">CLV29_2961</name>
</gene>
<sequence>MRLTDRPENPKLPTPTATGSSSFTKPAESQQPAVADTPQTTAEQPEVAPADPKPGTPAAPTGDVPAGDSDDPRSRAIGTWQVDTAHSDVEFTIRHLMSRVRGSFTDFTATVHIPSTDFTQASVEATIQLGSLTTQNEQRDAHLRSADFFKQTEPLMTFRSTEIVQAARGRRQASADTNYTIIGDLTLNGVTREVELTSEWLGVEVDGFGTTRLGVAASTEINKRDFGVDFNVPLDGDKLLLGDRVDIDLSIQAIRG</sequence>
<evidence type="ECO:0000313" key="5">
    <source>
        <dbReference type="Proteomes" id="UP000295371"/>
    </source>
</evidence>
<evidence type="ECO:0000313" key="4">
    <source>
        <dbReference type="EMBL" id="TDT29938.1"/>
    </source>
</evidence>
<organism evidence="4 5">
    <name type="scientific">Naumannella halotolerans</name>
    <dbReference type="NCBI Taxonomy" id="993414"/>
    <lineage>
        <taxon>Bacteria</taxon>
        <taxon>Bacillati</taxon>
        <taxon>Actinomycetota</taxon>
        <taxon>Actinomycetes</taxon>
        <taxon>Propionibacteriales</taxon>
        <taxon>Propionibacteriaceae</taxon>
        <taxon>Naumannella</taxon>
    </lineage>
</organism>
<keyword evidence="5" id="KW-1185">Reference proteome</keyword>
<proteinExistence type="inferred from homology"/>
<dbReference type="Pfam" id="PF04264">
    <property type="entry name" value="YceI"/>
    <property type="match status" value="1"/>
</dbReference>
<dbReference type="SMART" id="SM00867">
    <property type="entry name" value="YceI"/>
    <property type="match status" value="1"/>
</dbReference>
<protein>
    <submittedName>
        <fullName evidence="4">Polyisoprenoid-binding protein YceI</fullName>
    </submittedName>
</protein>
<comment type="caution">
    <text evidence="4">The sequence shown here is derived from an EMBL/GenBank/DDBJ whole genome shotgun (WGS) entry which is preliminary data.</text>
</comment>
<dbReference type="PANTHER" id="PTHR34406">
    <property type="entry name" value="PROTEIN YCEI"/>
    <property type="match status" value="1"/>
</dbReference>
<feature type="compositionally biased region" description="Polar residues" evidence="2">
    <location>
        <begin position="15"/>
        <end position="43"/>
    </location>
</feature>
<comment type="similarity">
    <text evidence="1">Belongs to the UPF0312 family.</text>
</comment>
<feature type="region of interest" description="Disordered" evidence="2">
    <location>
        <begin position="1"/>
        <end position="75"/>
    </location>
</feature>
<feature type="domain" description="Lipid/polyisoprenoid-binding YceI-like" evidence="3">
    <location>
        <begin position="79"/>
        <end position="254"/>
    </location>
</feature>
<name>A0A4V3EMG4_9ACTN</name>